<dbReference type="PANTHER" id="PTHR43523:SF6">
    <property type="entry name" value="GLYCOGEN BIOSYNTHESIS PROTEIN GLGD"/>
    <property type="match status" value="1"/>
</dbReference>
<dbReference type="InterPro" id="IPR011831">
    <property type="entry name" value="ADP-Glc_PPase"/>
</dbReference>
<dbReference type="RefSeq" id="WP_044039489.1">
    <property type="nucleotide sequence ID" value="NZ_HG917868.1"/>
</dbReference>
<dbReference type="HOGENOM" id="CLU_029499_14_0_9"/>
<dbReference type="CDD" id="cd04651">
    <property type="entry name" value="LbH_G1P_AT_C"/>
    <property type="match status" value="1"/>
</dbReference>
<dbReference type="InterPro" id="IPR011004">
    <property type="entry name" value="Trimer_LpxA-like_sf"/>
</dbReference>
<keyword evidence="5" id="KW-0808">Transferase</keyword>
<reference evidence="5 6" key="1">
    <citation type="submission" date="2013-11" db="EMBL/GenBank/DDBJ databases">
        <title>Complete genome sequence of Clostridum sp. M2/40.</title>
        <authorList>
            <person name="Wibberg D."/>
            <person name="Puehler A."/>
            <person name="Schlueter A."/>
        </authorList>
    </citation>
    <scope>NUCLEOTIDE SEQUENCE [LARGE SCALE GENOMIC DNA]</scope>
    <source>
        <strain evidence="6">M2/40</strain>
    </source>
</reference>
<dbReference type="GO" id="GO:0008878">
    <property type="term" value="F:glucose-1-phosphate adenylyltransferase activity"/>
    <property type="evidence" value="ECO:0007669"/>
    <property type="project" value="InterPro"/>
</dbReference>
<dbReference type="EMBL" id="HG917868">
    <property type="protein sequence ID" value="CDM69701.1"/>
    <property type="molecule type" value="Genomic_DNA"/>
</dbReference>
<keyword evidence="2" id="KW-0320">Glycogen biosynthesis</keyword>
<dbReference type="AlphaFoldDB" id="W6RYG4"/>
<dbReference type="SUPFAM" id="SSF53448">
    <property type="entry name" value="Nucleotide-diphospho-sugar transferases"/>
    <property type="match status" value="1"/>
</dbReference>
<comment type="similarity">
    <text evidence="1">Belongs to the bacterial/plant glucose-1-phosphate adenylyltransferase family.</text>
</comment>
<dbReference type="SUPFAM" id="SSF51161">
    <property type="entry name" value="Trimeric LpxA-like enzymes"/>
    <property type="match status" value="1"/>
</dbReference>
<dbReference type="PANTHER" id="PTHR43523">
    <property type="entry name" value="GLUCOSE-1-PHOSPHATE ADENYLYLTRANSFERASE-RELATED"/>
    <property type="match status" value="1"/>
</dbReference>
<dbReference type="KEGG" id="clt:CM240_2577"/>
<dbReference type="PATRIC" id="fig|1216932.3.peg.2544"/>
<protein>
    <submittedName>
        <fullName evidence="5">Glucose-1-phosphate adenylyltransferase, GlgD subunit</fullName>
    </submittedName>
</protein>
<organism evidence="5 6">
    <name type="scientific">Clostridium bornimense</name>
    <dbReference type="NCBI Taxonomy" id="1216932"/>
    <lineage>
        <taxon>Bacteria</taxon>
        <taxon>Bacillati</taxon>
        <taxon>Bacillota</taxon>
        <taxon>Clostridia</taxon>
        <taxon>Eubacteriales</taxon>
        <taxon>Clostridiaceae</taxon>
        <taxon>Clostridium</taxon>
    </lineage>
</organism>
<sequence length="368" mass="41324">MLNNYMGILCLNEKDSNIKSLTQNRPLASIPLGGRYRVIDFILSNMVNSGIKNIGVLTHNHSRSLIDHLGSGSPWDLDRKIGGLFLNTSGHSENFCDIEVISNNIEHLHRSKETNVIISLSYMICNINLEDAVNCHEKSGSKITILYKKISNGKNSFRDCDVLNIDESGQLISVGRNIGVDNNLNISMEMFIMSKETLISIVYDCIKKGIWSNIKDYIYSNIDILKPSTYEFKGYLQCVNSLLSYYNLNMELLDLKKSKDLFYSNGLIFTKISDGPPTKYTSDCTVINSLIANGCIIEGSVENCVIGRRVKVSKSATLKNCIIMQDCIIGTNSHLHNVIMDKNVLVENNKDLKGDIEFPLVIQKRTKF</sequence>
<dbReference type="InterPro" id="IPR029044">
    <property type="entry name" value="Nucleotide-diphossugar_trans"/>
</dbReference>
<proteinExistence type="inferred from homology"/>
<dbReference type="Pfam" id="PF24894">
    <property type="entry name" value="Hexapep_GlmU"/>
    <property type="match status" value="1"/>
</dbReference>
<dbReference type="eggNOG" id="COG0448">
    <property type="taxonomic scope" value="Bacteria"/>
</dbReference>
<evidence type="ECO:0000259" key="4">
    <source>
        <dbReference type="Pfam" id="PF24894"/>
    </source>
</evidence>
<dbReference type="InterPro" id="IPR005835">
    <property type="entry name" value="NTP_transferase_dom"/>
</dbReference>
<evidence type="ECO:0000256" key="1">
    <source>
        <dbReference type="ARBA" id="ARBA00010443"/>
    </source>
</evidence>
<evidence type="ECO:0000256" key="2">
    <source>
        <dbReference type="ARBA" id="ARBA00023056"/>
    </source>
</evidence>
<keyword evidence="6" id="KW-1185">Reference proteome</keyword>
<evidence type="ECO:0000259" key="3">
    <source>
        <dbReference type="Pfam" id="PF00483"/>
    </source>
</evidence>
<evidence type="ECO:0000313" key="5">
    <source>
        <dbReference type="EMBL" id="CDM69701.1"/>
    </source>
</evidence>
<dbReference type="OrthoDB" id="9801810at2"/>
<dbReference type="Pfam" id="PF00483">
    <property type="entry name" value="NTP_transferase"/>
    <property type="match status" value="1"/>
</dbReference>
<dbReference type="Gene3D" id="3.90.550.10">
    <property type="entry name" value="Spore Coat Polysaccharide Biosynthesis Protein SpsA, Chain A"/>
    <property type="match status" value="1"/>
</dbReference>
<dbReference type="InterPro" id="IPR056818">
    <property type="entry name" value="GlmU/GlgC-like_hexapep"/>
</dbReference>
<accession>W6RYG4</accession>
<dbReference type="InterPro" id="IPR011832">
    <property type="entry name" value="GlgDAde_trans"/>
</dbReference>
<name>W6RYG4_9CLOT</name>
<dbReference type="CDD" id="cd02508">
    <property type="entry name" value="ADP_Glucose_PP"/>
    <property type="match status" value="1"/>
</dbReference>
<dbReference type="GO" id="GO:0005978">
    <property type="term" value="P:glycogen biosynthetic process"/>
    <property type="evidence" value="ECO:0007669"/>
    <property type="project" value="UniProtKB-KW"/>
</dbReference>
<dbReference type="Gene3D" id="2.160.10.10">
    <property type="entry name" value="Hexapeptide repeat proteins"/>
    <property type="match status" value="1"/>
</dbReference>
<evidence type="ECO:0000313" key="6">
    <source>
        <dbReference type="Proteomes" id="UP000019426"/>
    </source>
</evidence>
<keyword evidence="5" id="KW-0548">Nucleotidyltransferase</keyword>
<feature type="domain" description="Glucose-1-phosphate adenylyltransferase/Bifunctional protein GlmU-like C-terminal hexapeptide" evidence="4">
    <location>
        <begin position="282"/>
        <end position="350"/>
    </location>
</feature>
<dbReference type="NCBIfam" id="TIGR02092">
    <property type="entry name" value="glgD"/>
    <property type="match status" value="1"/>
</dbReference>
<gene>
    <name evidence="5" type="primary">glgC3</name>
    <name evidence="5" type="ORF">CM240_2577</name>
</gene>
<dbReference type="Proteomes" id="UP000019426">
    <property type="component" value="Chromosome M2/40_rep1"/>
</dbReference>
<dbReference type="STRING" id="1216932.CM240_2577"/>
<feature type="domain" description="Nucleotidyl transferase" evidence="3">
    <location>
        <begin position="20"/>
        <end position="148"/>
    </location>
</feature>